<evidence type="ECO:0000256" key="1">
    <source>
        <dbReference type="SAM" id="SignalP"/>
    </source>
</evidence>
<reference evidence="2" key="1">
    <citation type="submission" date="2021-06" db="EMBL/GenBank/DDBJ databases">
        <title>Vibrio nov. sp., novel gut bacterium isolated from Yellow Sea oyster.</title>
        <authorList>
            <person name="Muhammad N."/>
            <person name="Nguyen T.H."/>
            <person name="Lee Y.-J."/>
            <person name="Ko J."/>
            <person name="Kim S.-G."/>
        </authorList>
    </citation>
    <scope>NUCLEOTIDE SEQUENCE</scope>
    <source>
        <strain evidence="2">OG9-811</strain>
    </source>
</reference>
<keyword evidence="3" id="KW-1185">Reference proteome</keyword>
<evidence type="ECO:0000313" key="2">
    <source>
        <dbReference type="EMBL" id="QXO18281.1"/>
    </source>
</evidence>
<dbReference type="PROSITE" id="PS51257">
    <property type="entry name" value="PROKAR_LIPOPROTEIN"/>
    <property type="match status" value="1"/>
</dbReference>
<proteinExistence type="predicted"/>
<gene>
    <name evidence="2" type="ORF">KNV97_08350</name>
</gene>
<dbReference type="Gene3D" id="2.40.128.640">
    <property type="match status" value="1"/>
</dbReference>
<dbReference type="Pfam" id="PF04170">
    <property type="entry name" value="NlpE"/>
    <property type="match status" value="1"/>
</dbReference>
<dbReference type="EMBL" id="CP076643">
    <property type="protein sequence ID" value="QXO18281.1"/>
    <property type="molecule type" value="Genomic_DNA"/>
</dbReference>
<keyword evidence="1" id="KW-0732">Signal</keyword>
<feature type="chain" id="PRO_5037823329" evidence="1">
    <location>
        <begin position="25"/>
        <end position="170"/>
    </location>
</feature>
<organism evidence="2 3">
    <name type="scientific">Vibrio ostreae</name>
    <dbReference type="NCBI Taxonomy" id="2841925"/>
    <lineage>
        <taxon>Bacteria</taxon>
        <taxon>Pseudomonadati</taxon>
        <taxon>Pseudomonadota</taxon>
        <taxon>Gammaproteobacteria</taxon>
        <taxon>Vibrionales</taxon>
        <taxon>Vibrionaceae</taxon>
        <taxon>Vibrio</taxon>
    </lineage>
</organism>
<name>A0A975UCM0_9VIBR</name>
<accession>A0A975UCM0</accession>
<protein>
    <submittedName>
        <fullName evidence="2">Copper resistance protein NlpE</fullName>
    </submittedName>
</protein>
<evidence type="ECO:0000313" key="3">
    <source>
        <dbReference type="Proteomes" id="UP000694232"/>
    </source>
</evidence>
<dbReference type="Proteomes" id="UP000694232">
    <property type="component" value="Chromosome 1"/>
</dbReference>
<dbReference type="RefSeq" id="WP_136482845.1">
    <property type="nucleotide sequence ID" value="NZ_CP076643.1"/>
</dbReference>
<sequence length="170" mass="18026">MKKAMFALSALTFILAGCDTAENAATQQAEPVADTLPSKVSDSVATVTDSVSSAANAVTESIEDGDAANWQGTYQGTLPCADCAGIDYTLTLNEDQSYSLVQAYQGKEGAEPTTSEGKFHWNDTGSVITLEDGSETPNQYFVGDDMLMKLDINGEKVTGDMAALYNLQKQ</sequence>
<dbReference type="AlphaFoldDB" id="A0A975UCM0"/>
<dbReference type="KEGG" id="vos:KNV97_08350"/>
<feature type="signal peptide" evidence="1">
    <location>
        <begin position="1"/>
        <end position="24"/>
    </location>
</feature>
<dbReference type="InterPro" id="IPR007298">
    <property type="entry name" value="Cu-R_lipoprotein_NlpE"/>
</dbReference>